<dbReference type="EMBL" id="ML170161">
    <property type="protein sequence ID" value="TDL26677.1"/>
    <property type="molecule type" value="Genomic_DNA"/>
</dbReference>
<gene>
    <name evidence="1" type="ORF">BD410DRAFT_531099</name>
</gene>
<dbReference type="Proteomes" id="UP000294933">
    <property type="component" value="Unassembled WGS sequence"/>
</dbReference>
<evidence type="ECO:0000313" key="2">
    <source>
        <dbReference type="Proteomes" id="UP000294933"/>
    </source>
</evidence>
<protein>
    <submittedName>
        <fullName evidence="1">Uncharacterized protein</fullName>
    </submittedName>
</protein>
<keyword evidence="2" id="KW-1185">Reference proteome</keyword>
<proteinExistence type="predicted"/>
<organism evidence="1 2">
    <name type="scientific">Rickenella mellea</name>
    <dbReference type="NCBI Taxonomy" id="50990"/>
    <lineage>
        <taxon>Eukaryota</taxon>
        <taxon>Fungi</taxon>
        <taxon>Dikarya</taxon>
        <taxon>Basidiomycota</taxon>
        <taxon>Agaricomycotina</taxon>
        <taxon>Agaricomycetes</taxon>
        <taxon>Hymenochaetales</taxon>
        <taxon>Rickenellaceae</taxon>
        <taxon>Rickenella</taxon>
    </lineage>
</organism>
<dbReference type="VEuPathDB" id="FungiDB:BD410DRAFT_531099"/>
<accession>A0A4Y7QGA8</accession>
<name>A0A4Y7QGA8_9AGAM</name>
<evidence type="ECO:0000313" key="1">
    <source>
        <dbReference type="EMBL" id="TDL26677.1"/>
    </source>
</evidence>
<dbReference type="AlphaFoldDB" id="A0A4Y7QGA8"/>
<sequence>MDKRLFTIIACSPVTPAGNRCALTERCHKYFHNNSSGRSPGIAIINVRMPSDYIIIIRLH</sequence>
<reference evidence="1 2" key="1">
    <citation type="submission" date="2018-06" db="EMBL/GenBank/DDBJ databases">
        <title>A transcriptomic atlas of mushroom development highlights an independent origin of complex multicellularity.</title>
        <authorList>
            <consortium name="DOE Joint Genome Institute"/>
            <person name="Krizsan K."/>
            <person name="Almasi E."/>
            <person name="Merenyi Z."/>
            <person name="Sahu N."/>
            <person name="Viragh M."/>
            <person name="Koszo T."/>
            <person name="Mondo S."/>
            <person name="Kiss B."/>
            <person name="Balint B."/>
            <person name="Kues U."/>
            <person name="Barry K."/>
            <person name="Hegedus J.C."/>
            <person name="Henrissat B."/>
            <person name="Johnson J."/>
            <person name="Lipzen A."/>
            <person name="Ohm R."/>
            <person name="Nagy I."/>
            <person name="Pangilinan J."/>
            <person name="Yan J."/>
            <person name="Xiong Y."/>
            <person name="Grigoriev I.V."/>
            <person name="Hibbett D.S."/>
            <person name="Nagy L.G."/>
        </authorList>
    </citation>
    <scope>NUCLEOTIDE SEQUENCE [LARGE SCALE GENOMIC DNA]</scope>
    <source>
        <strain evidence="1 2">SZMC22713</strain>
    </source>
</reference>